<evidence type="ECO:0000256" key="2">
    <source>
        <dbReference type="ARBA" id="ARBA00022448"/>
    </source>
</evidence>
<dbReference type="InterPro" id="IPR035906">
    <property type="entry name" value="MetI-like_sf"/>
</dbReference>
<evidence type="ECO:0000256" key="5">
    <source>
        <dbReference type="ARBA" id="ARBA00023136"/>
    </source>
</evidence>
<feature type="domain" description="ABC transmembrane type-1" evidence="7">
    <location>
        <begin position="3"/>
        <end position="182"/>
    </location>
</feature>
<evidence type="ECO:0000313" key="9">
    <source>
        <dbReference type="Proteomes" id="UP001496627"/>
    </source>
</evidence>
<accession>A0ABV0MCE8</accession>
<dbReference type="CDD" id="cd06261">
    <property type="entry name" value="TM_PBP2"/>
    <property type="match status" value="1"/>
</dbReference>
<feature type="transmembrane region" description="Helical" evidence="6">
    <location>
        <begin position="110"/>
        <end position="130"/>
    </location>
</feature>
<dbReference type="PROSITE" id="PS50928">
    <property type="entry name" value="ABC_TM1"/>
    <property type="match status" value="1"/>
</dbReference>
<evidence type="ECO:0000256" key="3">
    <source>
        <dbReference type="ARBA" id="ARBA00022692"/>
    </source>
</evidence>
<dbReference type="PANTHER" id="PTHR30177">
    <property type="entry name" value="GLYCINE BETAINE/L-PROLINE TRANSPORT SYSTEM PERMEASE PROTEIN PROW"/>
    <property type="match status" value="1"/>
</dbReference>
<reference evidence="8 9" key="1">
    <citation type="submission" date="2024-05" db="EMBL/GenBank/DDBJ databases">
        <title>Neorhizobium sp. Rsf11, a plant growth promoting and heavy metal resistant PAH-degrader.</title>
        <authorList>
            <person name="Golubev S.N."/>
            <person name="Muratova A.Y."/>
            <person name="Markelova M.I."/>
        </authorList>
    </citation>
    <scope>NUCLEOTIDE SEQUENCE [LARGE SCALE GENOMIC DNA]</scope>
    <source>
        <strain evidence="8 9">Rsf11</strain>
    </source>
</reference>
<comment type="similarity">
    <text evidence="6">Belongs to the binding-protein-dependent transport system permease family.</text>
</comment>
<feature type="transmembrane region" description="Helical" evidence="6">
    <location>
        <begin position="136"/>
        <end position="157"/>
    </location>
</feature>
<keyword evidence="9" id="KW-1185">Reference proteome</keyword>
<keyword evidence="3 6" id="KW-0812">Transmembrane</keyword>
<dbReference type="EMBL" id="JBEAAL010000043">
    <property type="protein sequence ID" value="MEQ1409394.1"/>
    <property type="molecule type" value="Genomic_DNA"/>
</dbReference>
<proteinExistence type="inferred from homology"/>
<comment type="caution">
    <text evidence="8">The sequence shown here is derived from an EMBL/GenBank/DDBJ whole genome shotgun (WGS) entry which is preliminary data.</text>
</comment>
<evidence type="ECO:0000256" key="4">
    <source>
        <dbReference type="ARBA" id="ARBA00022989"/>
    </source>
</evidence>
<feature type="transmembrane region" description="Helical" evidence="6">
    <location>
        <begin position="6"/>
        <end position="29"/>
    </location>
</feature>
<name>A0ABV0MCE8_9HYPH</name>
<dbReference type="RefSeq" id="WP_227705500.1">
    <property type="nucleotide sequence ID" value="NZ_JBEAAL010000043.1"/>
</dbReference>
<dbReference type="Pfam" id="PF00528">
    <property type="entry name" value="BPD_transp_1"/>
    <property type="match status" value="1"/>
</dbReference>
<evidence type="ECO:0000256" key="1">
    <source>
        <dbReference type="ARBA" id="ARBA00004651"/>
    </source>
</evidence>
<keyword evidence="2 6" id="KW-0813">Transport</keyword>
<dbReference type="PANTHER" id="PTHR30177:SF4">
    <property type="entry name" value="OSMOPROTECTANT IMPORT PERMEASE PROTEIN OSMW"/>
    <property type="match status" value="1"/>
</dbReference>
<keyword evidence="5 6" id="KW-0472">Membrane</keyword>
<evidence type="ECO:0000259" key="7">
    <source>
        <dbReference type="PROSITE" id="PS50928"/>
    </source>
</evidence>
<dbReference type="InterPro" id="IPR051204">
    <property type="entry name" value="ABC_transp_perm/SBD"/>
</dbReference>
<comment type="subcellular location">
    <subcellularLocation>
        <location evidence="1 6">Cell membrane</location>
        <topology evidence="1 6">Multi-pass membrane protein</topology>
    </subcellularLocation>
</comment>
<dbReference type="InterPro" id="IPR000515">
    <property type="entry name" value="MetI-like"/>
</dbReference>
<evidence type="ECO:0000313" key="8">
    <source>
        <dbReference type="EMBL" id="MEQ1409394.1"/>
    </source>
</evidence>
<protein>
    <submittedName>
        <fullName evidence="8">ABC transporter permease</fullName>
    </submittedName>
</protein>
<feature type="transmembrane region" description="Helical" evidence="6">
    <location>
        <begin position="36"/>
        <end position="58"/>
    </location>
</feature>
<dbReference type="Proteomes" id="UP001496627">
    <property type="component" value="Unassembled WGS sequence"/>
</dbReference>
<dbReference type="Gene3D" id="1.10.3720.10">
    <property type="entry name" value="MetI-like"/>
    <property type="match status" value="1"/>
</dbReference>
<evidence type="ECO:0000256" key="6">
    <source>
        <dbReference type="RuleBase" id="RU363032"/>
    </source>
</evidence>
<keyword evidence="4 6" id="KW-1133">Transmembrane helix</keyword>
<feature type="transmembrane region" description="Helical" evidence="6">
    <location>
        <begin position="164"/>
        <end position="185"/>
    </location>
</feature>
<sequence length="193" mass="20535">MAIGQHLLLSVSSTLAALILAVLVGAMTVSRPRLHAAVMAIANLIYVIPSLAMFAILIPLVGLGFRPAFISLSAYAFLIILRNVETGFRSAPREILDAADGMGYSRRQRLLRVEFPLALPLIMSGFRLALVTSIGVATIAAFIGGGGLGTIILIGVNQEHMEKILVGSLLTALIALACDIGLSFAERMLLPWR</sequence>
<dbReference type="SUPFAM" id="SSF161098">
    <property type="entry name" value="MetI-like"/>
    <property type="match status" value="1"/>
</dbReference>
<gene>
    <name evidence="8" type="ORF">ABK249_31310</name>
</gene>
<organism evidence="8 9">
    <name type="scientific">Neorhizobium phenanthreniclasticum</name>
    <dbReference type="NCBI Taxonomy" id="3157917"/>
    <lineage>
        <taxon>Bacteria</taxon>
        <taxon>Pseudomonadati</taxon>
        <taxon>Pseudomonadota</taxon>
        <taxon>Alphaproteobacteria</taxon>
        <taxon>Hyphomicrobiales</taxon>
        <taxon>Rhizobiaceae</taxon>
        <taxon>Rhizobium/Agrobacterium group</taxon>
        <taxon>Neorhizobium</taxon>
    </lineage>
</organism>